<dbReference type="EMBL" id="WJXA01000005">
    <property type="protein sequence ID" value="KAF7142444.1"/>
    <property type="molecule type" value="Genomic_DNA"/>
</dbReference>
<proteinExistence type="predicted"/>
<keyword evidence="2" id="KW-1185">Reference proteome</keyword>
<accession>A0A834GU87</accession>
<reference evidence="1" key="1">
    <citation type="submission" date="2019-11" db="EMBL/GenBank/DDBJ databases">
        <authorList>
            <person name="Liu Y."/>
            <person name="Hou J."/>
            <person name="Li T.-Q."/>
            <person name="Guan C.-H."/>
            <person name="Wu X."/>
            <person name="Wu H.-Z."/>
            <person name="Ling F."/>
            <person name="Zhang R."/>
            <person name="Shi X.-G."/>
            <person name="Ren J.-P."/>
            <person name="Chen E.-F."/>
            <person name="Sun J.-M."/>
        </authorList>
    </citation>
    <scope>NUCLEOTIDE SEQUENCE</scope>
    <source>
        <strain evidence="1">Adult_tree_wgs_1</strain>
        <tissue evidence="1">Leaves</tissue>
    </source>
</reference>
<evidence type="ECO:0000313" key="2">
    <source>
        <dbReference type="Proteomes" id="UP000626092"/>
    </source>
</evidence>
<gene>
    <name evidence="1" type="ORF">RHSIM_Rhsim05G0111700</name>
</gene>
<dbReference type="Proteomes" id="UP000626092">
    <property type="component" value="Unassembled WGS sequence"/>
</dbReference>
<evidence type="ECO:0000313" key="1">
    <source>
        <dbReference type="EMBL" id="KAF7142444.1"/>
    </source>
</evidence>
<organism evidence="1 2">
    <name type="scientific">Rhododendron simsii</name>
    <name type="common">Sims's rhododendron</name>
    <dbReference type="NCBI Taxonomy" id="118357"/>
    <lineage>
        <taxon>Eukaryota</taxon>
        <taxon>Viridiplantae</taxon>
        <taxon>Streptophyta</taxon>
        <taxon>Embryophyta</taxon>
        <taxon>Tracheophyta</taxon>
        <taxon>Spermatophyta</taxon>
        <taxon>Magnoliopsida</taxon>
        <taxon>eudicotyledons</taxon>
        <taxon>Gunneridae</taxon>
        <taxon>Pentapetalae</taxon>
        <taxon>asterids</taxon>
        <taxon>Ericales</taxon>
        <taxon>Ericaceae</taxon>
        <taxon>Ericoideae</taxon>
        <taxon>Rhodoreae</taxon>
        <taxon>Rhododendron</taxon>
    </lineage>
</organism>
<comment type="caution">
    <text evidence="1">The sequence shown here is derived from an EMBL/GenBank/DDBJ whole genome shotgun (WGS) entry which is preliminary data.</text>
</comment>
<protein>
    <submittedName>
        <fullName evidence="1">Uncharacterized protein</fullName>
    </submittedName>
</protein>
<dbReference type="AlphaFoldDB" id="A0A834GU87"/>
<name>A0A834GU87_RHOSS</name>
<sequence length="138" mass="15778">MFRFSYVPTVILINANPVIIDGCDLVWITYSLWKESFSVGPWSQKNGKEAFEASIETKKKEVQQKCRLWNGSAVQEENLCECVTSSVPRGSGIYHPSFSQWAQMVWYASPLRIDMRTVAGRYDGGIMVGLSYRKERQI</sequence>